<reference evidence="1" key="1">
    <citation type="submission" date="2021-12" db="EMBL/GenBank/DDBJ databases">
        <title>Prevalence of phenicol resistance gene fexA in Campylobacter isolated from poultry supply chain.</title>
        <authorList>
            <person name="Tang B."/>
            <person name="Zheng X."/>
            <person name="Lin J."/>
            <person name="Lin R."/>
            <person name="Yang H."/>
            <person name="Shen Z."/>
            <person name="Xia F."/>
        </authorList>
    </citation>
    <scope>NUCLEOTIDE SEQUENCE</scope>
    <source>
        <strain evidence="1">CJHN2011004</strain>
    </source>
</reference>
<accession>A0AAW5EHV6</accession>
<dbReference type="Proteomes" id="UP001199644">
    <property type="component" value="Unassembled WGS sequence"/>
</dbReference>
<evidence type="ECO:0000313" key="2">
    <source>
        <dbReference type="Proteomes" id="UP001199644"/>
    </source>
</evidence>
<organism evidence="1 2">
    <name type="scientific">Campylobacter jejuni</name>
    <dbReference type="NCBI Taxonomy" id="197"/>
    <lineage>
        <taxon>Bacteria</taxon>
        <taxon>Pseudomonadati</taxon>
        <taxon>Campylobacterota</taxon>
        <taxon>Epsilonproteobacteria</taxon>
        <taxon>Campylobacterales</taxon>
        <taxon>Campylobacteraceae</taxon>
        <taxon>Campylobacter</taxon>
    </lineage>
</organism>
<name>A0AAW5EHV6_CAMJU</name>
<dbReference type="AlphaFoldDB" id="A0AAW5EHV6"/>
<sequence length="91" mass="10032">MVDISLKSKNTSIVIFGDDLNAVKNIKNFLLTKSVDAYSVDDFISRETFLSSTEQAFFEIMLMSKSLKIYGSGKSGFSRAACYIGGVKDNI</sequence>
<protein>
    <submittedName>
        <fullName evidence="1">Uncharacterized protein</fullName>
    </submittedName>
</protein>
<dbReference type="EMBL" id="JAJUOL010001009">
    <property type="protein sequence ID" value="MCH3853493.1"/>
    <property type="molecule type" value="Genomic_DNA"/>
</dbReference>
<evidence type="ECO:0000313" key="1">
    <source>
        <dbReference type="EMBL" id="MCH3853493.1"/>
    </source>
</evidence>
<comment type="caution">
    <text evidence="1">The sequence shown here is derived from an EMBL/GenBank/DDBJ whole genome shotgun (WGS) entry which is preliminary data.</text>
</comment>
<gene>
    <name evidence="1" type="ORF">LZC39_15495</name>
</gene>
<proteinExistence type="predicted"/>
<feature type="non-terminal residue" evidence="1">
    <location>
        <position position="91"/>
    </location>
</feature>